<accession>A0A2H0KD02</accession>
<feature type="compositionally biased region" description="Low complexity" evidence="1">
    <location>
        <begin position="691"/>
        <end position="707"/>
    </location>
</feature>
<evidence type="ECO:0000256" key="1">
    <source>
        <dbReference type="SAM" id="MobiDB-lite"/>
    </source>
</evidence>
<proteinExistence type="predicted"/>
<dbReference type="EMBL" id="PCVG01000011">
    <property type="protein sequence ID" value="PIQ69136.1"/>
    <property type="molecule type" value="Genomic_DNA"/>
</dbReference>
<dbReference type="Proteomes" id="UP000229342">
    <property type="component" value="Unassembled WGS sequence"/>
</dbReference>
<feature type="region of interest" description="Disordered" evidence="1">
    <location>
        <begin position="672"/>
        <end position="731"/>
    </location>
</feature>
<reference evidence="2 3" key="1">
    <citation type="submission" date="2017-09" db="EMBL/GenBank/DDBJ databases">
        <title>Depth-based differentiation of microbial function through sediment-hosted aquifers and enrichment of novel symbionts in the deep terrestrial subsurface.</title>
        <authorList>
            <person name="Probst A.J."/>
            <person name="Ladd B."/>
            <person name="Jarett J.K."/>
            <person name="Geller-Mcgrath D.E."/>
            <person name="Sieber C.M."/>
            <person name="Emerson J.B."/>
            <person name="Anantharaman K."/>
            <person name="Thomas B.C."/>
            <person name="Malmstrom R."/>
            <person name="Stieglmeier M."/>
            <person name="Klingl A."/>
            <person name="Woyke T."/>
            <person name="Ryan C.M."/>
            <person name="Banfield J.F."/>
        </authorList>
    </citation>
    <scope>NUCLEOTIDE SEQUENCE [LARGE SCALE GENOMIC DNA]</scope>
    <source>
        <strain evidence="2">CG11_big_fil_rev_8_21_14_0_20_46_11</strain>
    </source>
</reference>
<dbReference type="AlphaFoldDB" id="A0A2H0KD02"/>
<feature type="compositionally biased region" description="Polar residues" evidence="1">
    <location>
        <begin position="708"/>
        <end position="721"/>
    </location>
</feature>
<gene>
    <name evidence="2" type="ORF">COV91_00550</name>
</gene>
<evidence type="ECO:0000313" key="3">
    <source>
        <dbReference type="Proteomes" id="UP000229342"/>
    </source>
</evidence>
<feature type="compositionally biased region" description="Polar residues" evidence="1">
    <location>
        <begin position="1"/>
        <end position="15"/>
    </location>
</feature>
<evidence type="ECO:0000313" key="2">
    <source>
        <dbReference type="EMBL" id="PIQ69136.1"/>
    </source>
</evidence>
<feature type="compositionally biased region" description="Polar residues" evidence="1">
    <location>
        <begin position="25"/>
        <end position="39"/>
    </location>
</feature>
<sequence>MTNQPEEFNRLSSAQLDKLDEVATPPSTSDVNKKATSGNTKEHHISPLPSKETGRETMTNSVSFEQIVSEIRTAKNLVRRRAGGETEPLTSEKVAKNVEEFLDWVRGNAASKVKSISPSQYMVEFKRFFARLPSQPLLISDLNKAFRTEGLLPDGWVHREVKKQASESPAWSVVETREDLTREIAKAKWGFKAPGQGEGQKKTTIESGELQRRVDDAFTQLVVGQGVNQDRRIHVQRDIAQILPFSKGFFNAFVRVAKKEGLWVSVDGESNKGALLADRPEKLTPEEQKKRALHERASRAKTPEEFVALIHDVEAIRIRGNQDETAKRSGTLFAHRIKELFEEIRDGRLFMGINTREEKIALTEESAKIFDGAGQEYLKEAFERILYALPEIRDIYSERENTKKEGKVLRTLDRAEIEKIVQDYFASVSTRASLLEKLKRFSSSSVEGSAQRLPESRRSRLVSAMQREFLKATTLFLDSPAFQNKEEEVKKREVGTFLGTVSVVAVRAIFKRVLEHELFRGKSTSSDVPIQKNAKPEQQKSAEASKSTLEQEPRAEKAESLASEFTNYFGKGTTWPELLKKIGDMPHSAELRKMRGVPMLEKLSGALWEQVLDFSVAFEENKSDMSSKELLVLGEEFITTNKIPAGCRSVIRAIVHADILKKLQSDLQGEASATVAPDAPETASVPAGALEAVSSVPSASDSSNESDATISVTTPESSDTELANFRARFRR</sequence>
<name>A0A2H0KD02_9BACT</name>
<feature type="region of interest" description="Disordered" evidence="1">
    <location>
        <begin position="525"/>
        <end position="556"/>
    </location>
</feature>
<organism evidence="2 3">
    <name type="scientific">Candidatus Taylorbacteria bacterium CG11_big_fil_rev_8_21_14_0_20_46_11</name>
    <dbReference type="NCBI Taxonomy" id="1975025"/>
    <lineage>
        <taxon>Bacteria</taxon>
        <taxon>Candidatus Tayloriibacteriota</taxon>
    </lineage>
</organism>
<protein>
    <submittedName>
        <fullName evidence="2">Uncharacterized protein</fullName>
    </submittedName>
</protein>
<comment type="caution">
    <text evidence="2">The sequence shown here is derived from an EMBL/GenBank/DDBJ whole genome shotgun (WGS) entry which is preliminary data.</text>
</comment>
<feature type="region of interest" description="Disordered" evidence="1">
    <location>
        <begin position="1"/>
        <end position="57"/>
    </location>
</feature>
<feature type="region of interest" description="Disordered" evidence="1">
    <location>
        <begin position="278"/>
        <end position="297"/>
    </location>
</feature>